<keyword evidence="13" id="KW-1185">Reference proteome</keyword>
<reference evidence="12" key="1">
    <citation type="submission" date="2020-05" db="EMBL/GenBank/DDBJ databases">
        <title>Mycena genomes resolve the evolution of fungal bioluminescence.</title>
        <authorList>
            <person name="Tsai I.J."/>
        </authorList>
    </citation>
    <scope>NUCLEOTIDE SEQUENCE</scope>
    <source>
        <strain evidence="12">171206Taipei</strain>
    </source>
</reference>
<dbReference type="OrthoDB" id="2789670at2759"/>
<dbReference type="SUPFAM" id="SSF48264">
    <property type="entry name" value="Cytochrome P450"/>
    <property type="match status" value="1"/>
</dbReference>
<keyword evidence="11" id="KW-0732">Signal</keyword>
<dbReference type="GO" id="GO:0020037">
    <property type="term" value="F:heme binding"/>
    <property type="evidence" value="ECO:0007669"/>
    <property type="project" value="InterPro"/>
</dbReference>
<dbReference type="AlphaFoldDB" id="A0A8H6W6U3"/>
<keyword evidence="8 10" id="KW-0503">Monooxygenase</keyword>
<feature type="chain" id="PRO_5034002396" evidence="11">
    <location>
        <begin position="28"/>
        <end position="524"/>
    </location>
</feature>
<dbReference type="PANTHER" id="PTHR46300">
    <property type="entry name" value="P450, PUTATIVE (EUROFUNG)-RELATED-RELATED"/>
    <property type="match status" value="1"/>
</dbReference>
<organism evidence="12 13">
    <name type="scientific">Mycena indigotica</name>
    <dbReference type="NCBI Taxonomy" id="2126181"/>
    <lineage>
        <taxon>Eukaryota</taxon>
        <taxon>Fungi</taxon>
        <taxon>Dikarya</taxon>
        <taxon>Basidiomycota</taxon>
        <taxon>Agaricomycotina</taxon>
        <taxon>Agaricomycetes</taxon>
        <taxon>Agaricomycetidae</taxon>
        <taxon>Agaricales</taxon>
        <taxon>Marasmiineae</taxon>
        <taxon>Mycenaceae</taxon>
        <taxon>Mycena</taxon>
    </lineage>
</organism>
<keyword evidence="4 9" id="KW-0349">Heme</keyword>
<sequence length="524" mass="58698">MRDLELALVASLLCCALFIWRRSSPSALPLPPGPKINWFGSVSNIPKVRPWLIYGGPWKETFGDLIYIQIFGNPILVVNSATAAADLLEKRGAKYSSRPVRTMVVDLIGWDWLASSFPYGSKWQKHRIMFHRHLPANESSTKYHPLQIQEARILCRRLLDSPVDFRHHVRNAAATIVLRMAYGQSVDTNDYVPLADKALSSLAQAGIFGTFLVDYIPILKYAPSWFTFKRKALEWRIPTRAMRDLPFAKVKEHIAQGKGSDCIVSQELEKLSCDSGSKEGENTVANVSATMFAAGADTVVSTLSACFLVMSLYPDIQAKAQADLDAVLAQRRLPNFNDRSQLPFIDYICYELLCAKIAYCSASFSLNFVQTMATSDAPWACTLYLRSEEDEYRGFRIPKGTTANQVLPNVWSILHDPETYPDPLTFNPWRFENTSNGLNPFPDPAFGFGRRFCPGKHLAFDTLWIVVASTLAVFSITKETDANGQIKEPTTEFTPHLLSHPLPFGCTITPRSSNARELILESDL</sequence>
<evidence type="ECO:0000313" key="12">
    <source>
        <dbReference type="EMBL" id="KAF7306992.1"/>
    </source>
</evidence>
<evidence type="ECO:0000256" key="5">
    <source>
        <dbReference type="ARBA" id="ARBA00022723"/>
    </source>
</evidence>
<evidence type="ECO:0000256" key="11">
    <source>
        <dbReference type="SAM" id="SignalP"/>
    </source>
</evidence>
<dbReference type="RefSeq" id="XP_037222011.1">
    <property type="nucleotide sequence ID" value="XM_037361719.1"/>
</dbReference>
<dbReference type="GeneID" id="59344235"/>
<dbReference type="GO" id="GO:0005506">
    <property type="term" value="F:iron ion binding"/>
    <property type="evidence" value="ECO:0007669"/>
    <property type="project" value="InterPro"/>
</dbReference>
<dbReference type="Gene3D" id="1.10.630.10">
    <property type="entry name" value="Cytochrome P450"/>
    <property type="match status" value="1"/>
</dbReference>
<evidence type="ECO:0000256" key="4">
    <source>
        <dbReference type="ARBA" id="ARBA00022617"/>
    </source>
</evidence>
<dbReference type="GO" id="GO:0016705">
    <property type="term" value="F:oxidoreductase activity, acting on paired donors, with incorporation or reduction of molecular oxygen"/>
    <property type="evidence" value="ECO:0007669"/>
    <property type="project" value="InterPro"/>
</dbReference>
<dbReference type="InterPro" id="IPR001128">
    <property type="entry name" value="Cyt_P450"/>
</dbReference>
<comment type="caution">
    <text evidence="12">The sequence shown here is derived from an EMBL/GenBank/DDBJ whole genome shotgun (WGS) entry which is preliminary data.</text>
</comment>
<evidence type="ECO:0000256" key="6">
    <source>
        <dbReference type="ARBA" id="ARBA00023002"/>
    </source>
</evidence>
<dbReference type="GO" id="GO:0004497">
    <property type="term" value="F:monooxygenase activity"/>
    <property type="evidence" value="ECO:0007669"/>
    <property type="project" value="UniProtKB-KW"/>
</dbReference>
<evidence type="ECO:0000256" key="7">
    <source>
        <dbReference type="ARBA" id="ARBA00023004"/>
    </source>
</evidence>
<evidence type="ECO:0000256" key="9">
    <source>
        <dbReference type="PIRSR" id="PIRSR602401-1"/>
    </source>
</evidence>
<dbReference type="InterPro" id="IPR017972">
    <property type="entry name" value="Cyt_P450_CS"/>
</dbReference>
<evidence type="ECO:0000256" key="3">
    <source>
        <dbReference type="ARBA" id="ARBA00010617"/>
    </source>
</evidence>
<feature type="binding site" description="axial binding residue" evidence="9">
    <location>
        <position position="453"/>
    </location>
    <ligand>
        <name>heme</name>
        <dbReference type="ChEBI" id="CHEBI:30413"/>
    </ligand>
    <ligandPart>
        <name>Fe</name>
        <dbReference type="ChEBI" id="CHEBI:18248"/>
    </ligandPart>
</feature>
<dbReference type="PANTHER" id="PTHR46300:SF7">
    <property type="entry name" value="P450, PUTATIVE (EUROFUNG)-RELATED"/>
    <property type="match status" value="1"/>
</dbReference>
<dbReference type="Pfam" id="PF00067">
    <property type="entry name" value="p450"/>
    <property type="match status" value="2"/>
</dbReference>
<comment type="pathway">
    <text evidence="2">Secondary metabolite biosynthesis.</text>
</comment>
<gene>
    <name evidence="12" type="ORF">MIND_00492000</name>
</gene>
<dbReference type="EMBL" id="JACAZF010000004">
    <property type="protein sequence ID" value="KAF7306992.1"/>
    <property type="molecule type" value="Genomic_DNA"/>
</dbReference>
<evidence type="ECO:0000256" key="2">
    <source>
        <dbReference type="ARBA" id="ARBA00005179"/>
    </source>
</evidence>
<evidence type="ECO:0000256" key="10">
    <source>
        <dbReference type="RuleBase" id="RU000461"/>
    </source>
</evidence>
<dbReference type="InterPro" id="IPR036396">
    <property type="entry name" value="Cyt_P450_sf"/>
</dbReference>
<feature type="signal peptide" evidence="11">
    <location>
        <begin position="1"/>
        <end position="27"/>
    </location>
</feature>
<keyword evidence="7 9" id="KW-0408">Iron</keyword>
<evidence type="ECO:0000256" key="1">
    <source>
        <dbReference type="ARBA" id="ARBA00001971"/>
    </source>
</evidence>
<dbReference type="InterPro" id="IPR050364">
    <property type="entry name" value="Cytochrome_P450_fung"/>
</dbReference>
<dbReference type="CDD" id="cd11065">
    <property type="entry name" value="CYP64-like"/>
    <property type="match status" value="1"/>
</dbReference>
<dbReference type="Proteomes" id="UP000636479">
    <property type="component" value="Unassembled WGS sequence"/>
</dbReference>
<protein>
    <submittedName>
        <fullName evidence="12">Cytochrome P450</fullName>
    </submittedName>
</protein>
<evidence type="ECO:0000313" key="13">
    <source>
        <dbReference type="Proteomes" id="UP000636479"/>
    </source>
</evidence>
<evidence type="ECO:0000256" key="8">
    <source>
        <dbReference type="ARBA" id="ARBA00023033"/>
    </source>
</evidence>
<dbReference type="PROSITE" id="PS00086">
    <property type="entry name" value="CYTOCHROME_P450"/>
    <property type="match status" value="1"/>
</dbReference>
<name>A0A8H6W6U3_9AGAR</name>
<comment type="similarity">
    <text evidence="3 10">Belongs to the cytochrome P450 family.</text>
</comment>
<keyword evidence="6 10" id="KW-0560">Oxidoreductase</keyword>
<keyword evidence="5 9" id="KW-0479">Metal-binding</keyword>
<accession>A0A8H6W6U3</accession>
<dbReference type="InterPro" id="IPR002401">
    <property type="entry name" value="Cyt_P450_E_grp-I"/>
</dbReference>
<comment type="cofactor">
    <cofactor evidence="1 9">
        <name>heme</name>
        <dbReference type="ChEBI" id="CHEBI:30413"/>
    </cofactor>
</comment>
<dbReference type="PRINTS" id="PR00463">
    <property type="entry name" value="EP450I"/>
</dbReference>
<proteinExistence type="inferred from homology"/>